<dbReference type="InterPro" id="IPR003599">
    <property type="entry name" value="Ig_sub"/>
</dbReference>
<dbReference type="PROSITE" id="PS50835">
    <property type="entry name" value="IG_LIKE"/>
    <property type="match status" value="3"/>
</dbReference>
<feature type="domain" description="Ig-like" evidence="4">
    <location>
        <begin position="333"/>
        <end position="415"/>
    </location>
</feature>
<dbReference type="InterPro" id="IPR013783">
    <property type="entry name" value="Ig-like_fold"/>
</dbReference>
<dbReference type="InterPro" id="IPR050958">
    <property type="entry name" value="Cell_Adh-Cytoskel_Orgn"/>
</dbReference>
<gene>
    <name evidence="5" type="ORF">SSLN_LOCUS7988</name>
</gene>
<feature type="domain" description="Ig-like" evidence="4">
    <location>
        <begin position="136"/>
        <end position="313"/>
    </location>
</feature>
<evidence type="ECO:0000256" key="3">
    <source>
        <dbReference type="SAM" id="MobiDB-lite"/>
    </source>
</evidence>
<reference evidence="5 6" key="2">
    <citation type="submission" date="2018-11" db="EMBL/GenBank/DDBJ databases">
        <authorList>
            <consortium name="Pathogen Informatics"/>
        </authorList>
    </citation>
    <scope>NUCLEOTIDE SEQUENCE [LARGE SCALE GENOMIC DNA]</scope>
    <source>
        <strain evidence="5 6">NST_G2</strain>
    </source>
</reference>
<feature type="compositionally biased region" description="Basic residues" evidence="3">
    <location>
        <begin position="1102"/>
        <end position="1111"/>
    </location>
</feature>
<evidence type="ECO:0000256" key="2">
    <source>
        <dbReference type="ARBA" id="ARBA00023157"/>
    </source>
</evidence>
<dbReference type="GO" id="GO:0007156">
    <property type="term" value="P:homophilic cell adhesion via plasma membrane adhesion molecules"/>
    <property type="evidence" value="ECO:0007669"/>
    <property type="project" value="TreeGrafter"/>
</dbReference>
<feature type="region of interest" description="Disordered" evidence="3">
    <location>
        <begin position="83"/>
        <end position="114"/>
    </location>
</feature>
<keyword evidence="6" id="KW-1185">Reference proteome</keyword>
<dbReference type="Gene3D" id="2.60.40.10">
    <property type="entry name" value="Immunoglobulins"/>
    <property type="match status" value="3"/>
</dbReference>
<evidence type="ECO:0000256" key="1">
    <source>
        <dbReference type="ARBA" id="ARBA00022729"/>
    </source>
</evidence>
<dbReference type="STRING" id="70667.A0A183SUU0"/>
<dbReference type="GO" id="GO:0005886">
    <property type="term" value="C:plasma membrane"/>
    <property type="evidence" value="ECO:0007669"/>
    <property type="project" value="TreeGrafter"/>
</dbReference>
<evidence type="ECO:0000313" key="7">
    <source>
        <dbReference type="WBParaSite" id="SSLN_0000829201-mRNA-1"/>
    </source>
</evidence>
<feature type="region of interest" description="Disordered" evidence="3">
    <location>
        <begin position="1098"/>
        <end position="1137"/>
    </location>
</feature>
<feature type="region of interest" description="Disordered" evidence="3">
    <location>
        <begin position="985"/>
        <end position="1031"/>
    </location>
</feature>
<dbReference type="OrthoDB" id="6283450at2759"/>
<dbReference type="Proteomes" id="UP000275846">
    <property type="component" value="Unassembled WGS sequence"/>
</dbReference>
<evidence type="ECO:0000313" key="5">
    <source>
        <dbReference type="EMBL" id="VDL94373.1"/>
    </source>
</evidence>
<dbReference type="WBParaSite" id="SSLN_0000829201-mRNA-1">
    <property type="protein sequence ID" value="SSLN_0000829201-mRNA-1"/>
    <property type="gene ID" value="SSLN_0000829201"/>
</dbReference>
<protein>
    <submittedName>
        <fullName evidence="7">Ig-like domain-containing protein</fullName>
    </submittedName>
</protein>
<dbReference type="SUPFAM" id="SSF48726">
    <property type="entry name" value="Immunoglobulin"/>
    <property type="match status" value="3"/>
</dbReference>
<feature type="region of interest" description="Disordered" evidence="3">
    <location>
        <begin position="1233"/>
        <end position="1265"/>
    </location>
</feature>
<dbReference type="InterPro" id="IPR036179">
    <property type="entry name" value="Ig-like_dom_sf"/>
</dbReference>
<keyword evidence="2" id="KW-1015">Disulfide bond</keyword>
<dbReference type="InterPro" id="IPR007110">
    <property type="entry name" value="Ig-like_dom"/>
</dbReference>
<sequence>MVITPDLVSIPPPVSYFDKSRPDTPLTCEVWPPNANVSILSVRRVRQGVSSHLSPDVAASGLSLHALKPESFHQQLLLPAPNSTSAVRASDELSSPQGGDDERNHRPLPSPFSNVALRIQPTDSFDISRLQEFKRPSIPDRETQMTFIQGNVAYVSCNLPSDSQPPPIVHFFHNGTLVENSVRPSFPVFVTFLFFRYASTPPQFPTPLPPPPPTLSSYPLLPLSLPAPSPFSFTSYPSPSSYPSSSPSSSSCSSSASLFSSASKYKYKQIHRPGENRVMLLIYPFKEGDEGVYTCTFRNPITGEEMQSPETVRLGRSVSTRPVSETILLPLAPEDNATLGSNRQIHVREGDNVTLFCIMQASPPPQTRTYPHTSDTNNFRVDDKFGLLHIEGVRPKDAATYICSGTRRTVTAQLVVKPRLRLTQSPVDVRISRFGERAEFHCASSDPQVLPTWLFNGDPVSTLDPTINFDPGPHTRKQGSFFAGYFAPGRRGDSSTAVQAFPSRRLWRHLLMFVLASSFAHTMPHRPRRPPPCYQVVVAALPMRVRARFRTASALVIESVKESDLGIYQCVVRSLTRDGKTDEWVSASAILSLHADEIVSKAADLTRFVPLHPRQPVQPAATTSEMTPRVEILFDNLAVYMVWKVSEETLLRGAAAQQQHRQLYDQRTLQQPINALFRVEYAIQTSQPTVNPALVGLVEPDPPTWTDPQLVDDAWKGHYAFLISPPLKPGKRFRFRVRALDTDTGLDLVPPSEWSETVSTEHISTAPPPKILSVQPYMDDRLNVTWYYSGDSNGSSGDHVDSITGSPEAVFKPDFFLILARTVQRNSDSGETAMDSKIPSADNDAAGNGDVDLSASNAEYGVYQATQVNGSTAREGFIYNLNASYNYQVVVYGVKFDNGVRRITRFSEPFDVILPPPPRSRFSLMNAFMNNKVIFIALGSLALLMLLIIVILIVMCIWRQHKDRRRQRVKQNGFVCGFKESDKYANQQQQQQHQQQQHDGSTSEGGHLLHRPPSPNSKVGSVGGGGGNAMVMDTLMRSNFSEPDQQQKLLQHQHQQQQFAMNTLPHNAVGPMMPAGSAMHLSGGVGGGGFYSPYYPTSQQQNHHHHHHQSHHSLLMSPPPAGTPVFQSGTLPGGPAGRYLRQQQQQPLPPVAFLMGQQQYGSQQVLSPDFACQDQQQASLLRDYYQQQQQQQQQQLYQQALQQQQQQSCMYPGGNPSAFLPAQHPVDTMTRRQSHQSGYYGGGPAGSSISATSLKREAPSGGSMHDACSSLDRKLVEPSSLILAFRILRQIFGISI</sequence>
<keyword evidence="1" id="KW-0732">Signal</keyword>
<dbReference type="SMART" id="SM00409">
    <property type="entry name" value="IG"/>
    <property type="match status" value="3"/>
</dbReference>
<accession>A0A183SUU0</accession>
<reference evidence="7" key="1">
    <citation type="submission" date="2016-06" db="UniProtKB">
        <authorList>
            <consortium name="WormBaseParasite"/>
        </authorList>
    </citation>
    <scope>IDENTIFICATION</scope>
</reference>
<feature type="domain" description="Ig-like" evidence="4">
    <location>
        <begin position="418"/>
        <end position="592"/>
    </location>
</feature>
<name>A0A183SUU0_SCHSO</name>
<evidence type="ECO:0000313" key="6">
    <source>
        <dbReference type="Proteomes" id="UP000275846"/>
    </source>
</evidence>
<evidence type="ECO:0000259" key="4">
    <source>
        <dbReference type="PROSITE" id="PS50835"/>
    </source>
</evidence>
<proteinExistence type="predicted"/>
<dbReference type="PANTHER" id="PTHR45080">
    <property type="entry name" value="CONTACTIN 5"/>
    <property type="match status" value="1"/>
</dbReference>
<organism evidence="7">
    <name type="scientific">Schistocephalus solidus</name>
    <name type="common">Tapeworm</name>
    <dbReference type="NCBI Taxonomy" id="70667"/>
    <lineage>
        <taxon>Eukaryota</taxon>
        <taxon>Metazoa</taxon>
        <taxon>Spiralia</taxon>
        <taxon>Lophotrochozoa</taxon>
        <taxon>Platyhelminthes</taxon>
        <taxon>Cestoda</taxon>
        <taxon>Eucestoda</taxon>
        <taxon>Diphyllobothriidea</taxon>
        <taxon>Diphyllobothriidae</taxon>
        <taxon>Schistocephalus</taxon>
    </lineage>
</organism>
<feature type="compositionally biased region" description="Low complexity" evidence="3">
    <location>
        <begin position="987"/>
        <end position="998"/>
    </location>
</feature>
<dbReference type="PANTHER" id="PTHR45080:SF8">
    <property type="entry name" value="IG-LIKE DOMAIN-CONTAINING PROTEIN"/>
    <property type="match status" value="1"/>
</dbReference>
<feature type="compositionally biased region" description="Polar residues" evidence="3">
    <location>
        <begin position="83"/>
        <end position="97"/>
    </location>
</feature>
<dbReference type="EMBL" id="UYSU01034415">
    <property type="protein sequence ID" value="VDL94373.1"/>
    <property type="molecule type" value="Genomic_DNA"/>
</dbReference>